<sequence>MLAGAAYGILLLAPVSPAGPVFGGLAYLGISLWALVSPSGYAAVWPASVAKESFDLSRPGYGLAAMLAIPLLCTALSARRWAAYQPPVLPLIGPVGRARVTAPAPPAHPADPDPTTVMRLPAMPPSNATTVPLPAREEPATVASVVPTAADATTVLPSNDPTSTGTRMPAPTPAESSDEPTTVLSPMAPAAAAGATDARSFADADSADGDVATGDLGPTSSPAMNGLVAGDRAEGGRGTDGLNAGDPAVADDTDEATTVLAPMTSTTPDADSEITASTAAQPVSADEPTLSDATADEATAQINSDDEPTGANVAAAPDNVAVTPDKPDTQAEADATTEESTAAETAAEEPSVAAMSLAGPLREVAAVAPEDEATIALSTFRDERQTVVVVSSDEAATVAALFNGQASTRRATVTPPPTKPQVQDLELTPAGGQNLESRTAPAALQEDATPAAVDEPANPAALEGTESPAAPEEPAPAQHDDSSDAPDEADTPSANTPGAVDTPAGAELQTGGGLDDSDAPGADLDTPTTDLEAVNDSAVAEAADGGSEVGDETVGSGTADPAVVDAEETTAVLQSADTSAEKAVDTGSGAVDDEKTTVLTGSAADAAPVSEEPDASTAGSESEPTAVLEATTAAGNHVPGVESVTAEADAESAEDSVSDATAASSAADEIAAAEVVDDNAAAADVTAVNADAAEDTAAGNAAAEDTATGAFADQTDATEDAAASAPPEETDATEQSAEAEPTETDAADVSAAAEGASARVAAAEGVEGAGEGSESSGGADDEARADDGFADLIVVGKAKAAPATRAVPPEFEETRSFDAPDPDRTRAINLGEMTTKLQVTPGLGDEPDSVNEPARARASVAAPDAAGPDLSGAEVTRSLSAPDPERTQTIQVFRPDYAEAAHVGEETTHSITVVSSDDAEIRHSPIGEDTTNSVAVVSSDDNEVTHSPIGEETTNSIAVVSSGYAGVAHPLVGEETTHSITVVPPDEAGITYSTVGRETAQPLGEVTQSGADVSPDDAEVTRSFSAPDPERTQTIRVAPAEPARVIPWLGPQGQAQPNATVADDDVETTRPFGAPDPDRTYAFTVVPSGAEITRSLDAPDPDQTQAITIVPPEDVAAARLLETPDTDSGGVAEDLEITRSLDGPDPDQTQAISVVPPDPAASGVGNGGAGSGRTDGGKVAPSADELRLLPPTPPAGIASHPGRVEGPLGKGGGDETKMIKLDADRTQVIRPGYVEPPGERTEIIRLSVQGKATVSGPQAAAAEAAPATDADSASPTAATQPSATGAAPQQATGPTPASQPPATGAASPASAADSASPDEEGPRPATVSIADAERPDFAEDPTGRIVPRGADGSAAEKREMTVMNMERPPDEPEIPAQRQPSSAES</sequence>
<feature type="region of interest" description="Disordered" evidence="1">
    <location>
        <begin position="1138"/>
        <end position="1385"/>
    </location>
</feature>
<feature type="compositionally biased region" description="Low complexity" evidence="1">
    <location>
        <begin position="146"/>
        <end position="155"/>
    </location>
</feature>
<proteinExistence type="predicted"/>
<dbReference type="EMBL" id="JAENHP010000008">
    <property type="protein sequence ID" value="MBM2618989.1"/>
    <property type="molecule type" value="Genomic_DNA"/>
</dbReference>
<name>A0ABS2AGM9_9ACTN</name>
<keyword evidence="3" id="KW-1185">Reference proteome</keyword>
<feature type="compositionally biased region" description="Low complexity" evidence="1">
    <location>
        <begin position="468"/>
        <end position="477"/>
    </location>
</feature>
<evidence type="ECO:0000256" key="1">
    <source>
        <dbReference type="SAM" id="MobiDB-lite"/>
    </source>
</evidence>
<feature type="compositionally biased region" description="Polar residues" evidence="1">
    <location>
        <begin position="263"/>
        <end position="281"/>
    </location>
</feature>
<feature type="compositionally biased region" description="Basic and acidic residues" evidence="1">
    <location>
        <begin position="812"/>
        <end position="824"/>
    </location>
</feature>
<feature type="compositionally biased region" description="Acidic residues" evidence="1">
    <location>
        <begin position="648"/>
        <end position="657"/>
    </location>
</feature>
<feature type="region of interest" description="Disordered" evidence="1">
    <location>
        <begin position="146"/>
        <end position="251"/>
    </location>
</feature>
<feature type="compositionally biased region" description="Polar residues" evidence="1">
    <location>
        <begin position="156"/>
        <end position="166"/>
    </location>
</feature>
<feature type="compositionally biased region" description="Basic and acidic residues" evidence="1">
    <location>
        <begin position="1212"/>
        <end position="1227"/>
    </location>
</feature>
<protein>
    <submittedName>
        <fullName evidence="2">Uncharacterized protein</fullName>
    </submittedName>
</protein>
<evidence type="ECO:0000313" key="3">
    <source>
        <dbReference type="Proteomes" id="UP000632138"/>
    </source>
</evidence>
<feature type="region of interest" description="Disordered" evidence="1">
    <location>
        <begin position="838"/>
        <end position="885"/>
    </location>
</feature>
<dbReference type="RefSeq" id="WP_203378982.1">
    <property type="nucleotide sequence ID" value="NZ_JAENHP010000008.1"/>
</dbReference>
<feature type="compositionally biased region" description="Low complexity" evidence="1">
    <location>
        <begin position="747"/>
        <end position="778"/>
    </location>
</feature>
<feature type="region of interest" description="Disordered" evidence="1">
    <location>
        <begin position="263"/>
        <end position="352"/>
    </location>
</feature>
<feature type="region of interest" description="Disordered" evidence="1">
    <location>
        <begin position="694"/>
        <end position="785"/>
    </location>
</feature>
<feature type="compositionally biased region" description="Low complexity" evidence="1">
    <location>
        <begin position="856"/>
        <end position="866"/>
    </location>
</feature>
<organism evidence="2 3">
    <name type="scientific">Paractinoplanes ovalisporus</name>
    <dbReference type="NCBI Taxonomy" id="2810368"/>
    <lineage>
        <taxon>Bacteria</taxon>
        <taxon>Bacillati</taxon>
        <taxon>Actinomycetota</taxon>
        <taxon>Actinomycetes</taxon>
        <taxon>Micromonosporales</taxon>
        <taxon>Micromonosporaceae</taxon>
        <taxon>Paractinoplanes</taxon>
    </lineage>
</organism>
<accession>A0ABS2AGM9</accession>
<evidence type="ECO:0000313" key="2">
    <source>
        <dbReference type="EMBL" id="MBM2618989.1"/>
    </source>
</evidence>
<feature type="region of interest" description="Disordered" evidence="1">
    <location>
        <begin position="402"/>
        <end position="665"/>
    </location>
</feature>
<feature type="compositionally biased region" description="Gly residues" evidence="1">
    <location>
        <begin position="1164"/>
        <end position="1174"/>
    </location>
</feature>
<dbReference type="Proteomes" id="UP000632138">
    <property type="component" value="Unassembled WGS sequence"/>
</dbReference>
<reference evidence="2 3" key="1">
    <citation type="submission" date="2021-01" db="EMBL/GenBank/DDBJ databases">
        <title>Actinoplanes sp. nov. LDG1-06 isolated from lichen.</title>
        <authorList>
            <person name="Saeng-In P."/>
            <person name="Phongsopitanun W."/>
            <person name="Kanchanasin P."/>
            <person name="Yuki M."/>
            <person name="Kudo T."/>
            <person name="Ohkuma M."/>
            <person name="Tanasupawat S."/>
        </authorList>
    </citation>
    <scope>NUCLEOTIDE SEQUENCE [LARGE SCALE GENOMIC DNA]</scope>
    <source>
        <strain evidence="2 3">LDG1-06</strain>
    </source>
</reference>
<feature type="compositionally biased region" description="Low complexity" evidence="1">
    <location>
        <begin position="188"/>
        <end position="215"/>
    </location>
</feature>
<feature type="compositionally biased region" description="Low complexity" evidence="1">
    <location>
        <begin position="1255"/>
        <end position="1315"/>
    </location>
</feature>
<comment type="caution">
    <text evidence="2">The sequence shown here is derived from an EMBL/GenBank/DDBJ whole genome shotgun (WGS) entry which is preliminary data.</text>
</comment>
<feature type="compositionally biased region" description="Low complexity" evidence="1">
    <location>
        <begin position="694"/>
        <end position="727"/>
    </location>
</feature>
<gene>
    <name evidence="2" type="ORF">JIG36_25855</name>
</gene>
<feature type="compositionally biased region" description="Low complexity" evidence="1">
    <location>
        <begin position="311"/>
        <end position="352"/>
    </location>
</feature>
<feature type="region of interest" description="Disordered" evidence="1">
    <location>
        <begin position="798"/>
        <end position="824"/>
    </location>
</feature>